<evidence type="ECO:0000256" key="1">
    <source>
        <dbReference type="SAM" id="MobiDB-lite"/>
    </source>
</evidence>
<dbReference type="EMBL" id="BAAAQM010000049">
    <property type="protein sequence ID" value="GAA1992974.1"/>
    <property type="molecule type" value="Genomic_DNA"/>
</dbReference>
<dbReference type="PROSITE" id="PS00134">
    <property type="entry name" value="TRYPSIN_HIS"/>
    <property type="match status" value="1"/>
</dbReference>
<dbReference type="Gene3D" id="2.40.10.10">
    <property type="entry name" value="Trypsin-like serine proteases"/>
    <property type="match status" value="2"/>
</dbReference>
<comment type="caution">
    <text evidence="2">The sequence shown here is derived from an EMBL/GenBank/DDBJ whole genome shotgun (WGS) entry which is preliminary data.</text>
</comment>
<evidence type="ECO:0008006" key="4">
    <source>
        <dbReference type="Google" id="ProtNLM"/>
    </source>
</evidence>
<dbReference type="Proteomes" id="UP001499854">
    <property type="component" value="Unassembled WGS sequence"/>
</dbReference>
<dbReference type="SUPFAM" id="SSF50494">
    <property type="entry name" value="Trypsin-like serine proteases"/>
    <property type="match status" value="1"/>
</dbReference>
<reference evidence="2 3" key="1">
    <citation type="journal article" date="2019" name="Int. J. Syst. Evol. Microbiol.">
        <title>The Global Catalogue of Microorganisms (GCM) 10K type strain sequencing project: providing services to taxonomists for standard genome sequencing and annotation.</title>
        <authorList>
            <consortium name="The Broad Institute Genomics Platform"/>
            <consortium name="The Broad Institute Genome Sequencing Center for Infectious Disease"/>
            <person name="Wu L."/>
            <person name="Ma J."/>
        </authorList>
    </citation>
    <scope>NUCLEOTIDE SEQUENCE [LARGE SCALE GENOMIC DNA]</scope>
    <source>
        <strain evidence="2 3">JCM 16013</strain>
    </source>
</reference>
<keyword evidence="3" id="KW-1185">Reference proteome</keyword>
<evidence type="ECO:0000313" key="2">
    <source>
        <dbReference type="EMBL" id="GAA1992974.1"/>
    </source>
</evidence>
<evidence type="ECO:0000313" key="3">
    <source>
        <dbReference type="Proteomes" id="UP001499854"/>
    </source>
</evidence>
<protein>
    <recommendedName>
        <fullName evidence="4">Peptidase S1 and S6 chymotrypsin/Hap</fullName>
    </recommendedName>
</protein>
<name>A0ABN2SV57_9ACTN</name>
<proteinExistence type="predicted"/>
<dbReference type="InterPro" id="IPR043504">
    <property type="entry name" value="Peptidase_S1_PA_chymotrypsin"/>
</dbReference>
<dbReference type="InterPro" id="IPR018114">
    <property type="entry name" value="TRYPSIN_HIS"/>
</dbReference>
<dbReference type="InterPro" id="IPR009003">
    <property type="entry name" value="Peptidase_S1_PA"/>
</dbReference>
<sequence length="446" mass="46872">MPETLMGMTQRRYLAIGISALAVATSAMGFSGSVAHAASRTLDTHGITVLMSRPAPAAVLTADQSAALDAAELQSENDPSDFSFPYVDRKTGTVVVTSATASGRSRMAALASRPLPSRGEADPKGGLPKRATPAVPRRVADVGHSRAYLQRIMDEAIGVGPLATVGADYPDPEQGKVVLEVTALSQAHLDDLAKRYDPAALEIVVAPRAISSTQGRWNDSSPFRGGDAVRAPNGSCTGGFPWHSWDGSAWHDYLLTAGHCGPRGGTVQVDSDYATMGSMQGLQSSWTAGTGSWQLPNMSYFTGDIGLIHIENGQNAVPQIYVGDYVSSNVATVKQMWTQRPSVGDQYCTGGAYSGELCGWVTTAARSNWTYSDGTVARNVSWGTRGGACTQAGDSGGTVYTVRSDGGIAAKGIHDGGGTYSNGTCVEIYSDIFDAYYAYPGNLQTW</sequence>
<organism evidence="2 3">
    <name type="scientific">Catenulispora subtropica</name>
    <dbReference type="NCBI Taxonomy" id="450798"/>
    <lineage>
        <taxon>Bacteria</taxon>
        <taxon>Bacillati</taxon>
        <taxon>Actinomycetota</taxon>
        <taxon>Actinomycetes</taxon>
        <taxon>Catenulisporales</taxon>
        <taxon>Catenulisporaceae</taxon>
        <taxon>Catenulispora</taxon>
    </lineage>
</organism>
<accession>A0ABN2SV57</accession>
<gene>
    <name evidence="2" type="ORF">GCM10009838_66120</name>
</gene>
<dbReference type="CDD" id="cd21112">
    <property type="entry name" value="alphaLP-like"/>
    <property type="match status" value="1"/>
</dbReference>
<feature type="region of interest" description="Disordered" evidence="1">
    <location>
        <begin position="107"/>
        <end position="139"/>
    </location>
</feature>